<reference evidence="19" key="1">
    <citation type="submission" date="2025-08" db="UniProtKB">
        <authorList>
            <consortium name="RefSeq"/>
        </authorList>
    </citation>
    <scope>IDENTIFICATION</scope>
    <source>
        <tissue evidence="19">Testes</tissue>
    </source>
</reference>
<dbReference type="Pfam" id="PF19704">
    <property type="entry name" value="DNAPKcs_CC5"/>
    <property type="match status" value="1"/>
</dbReference>
<dbReference type="InterPro" id="IPR036940">
    <property type="entry name" value="PI3/4_kinase_cat_sf"/>
</dbReference>
<evidence type="ECO:0000256" key="5">
    <source>
        <dbReference type="ARBA" id="ARBA00022527"/>
    </source>
</evidence>
<dbReference type="SMART" id="SM00146">
    <property type="entry name" value="PI3Kc"/>
    <property type="match status" value="1"/>
</dbReference>
<dbReference type="SUPFAM" id="SSF48371">
    <property type="entry name" value="ARM repeat"/>
    <property type="match status" value="1"/>
</dbReference>
<dbReference type="InterPro" id="IPR011009">
    <property type="entry name" value="Kinase-like_dom_sf"/>
</dbReference>
<evidence type="ECO:0000256" key="8">
    <source>
        <dbReference type="ARBA" id="ARBA00022741"/>
    </source>
</evidence>
<dbReference type="RefSeq" id="XP_006812077.1">
    <property type="nucleotide sequence ID" value="XM_006812014.1"/>
</dbReference>
<evidence type="ECO:0000256" key="11">
    <source>
        <dbReference type="ARBA" id="ARBA00022840"/>
    </source>
</evidence>
<dbReference type="CDD" id="cd05172">
    <property type="entry name" value="PIKKc_DNA-PK"/>
    <property type="match status" value="1"/>
</dbReference>
<proteinExistence type="inferred from homology"/>
<accession>A0ABM0LWD6</accession>
<comment type="subcellular location">
    <subcellularLocation>
        <location evidence="1">Nucleus</location>
        <location evidence="1">Nucleolus</location>
    </subcellularLocation>
</comment>
<keyword evidence="10" id="KW-0418">Kinase</keyword>
<keyword evidence="7" id="KW-0808">Transferase</keyword>
<keyword evidence="18" id="KW-1185">Reference proteome</keyword>
<protein>
    <recommendedName>
        <fullName evidence="4">DNA-dependent protein kinase catalytic subunit</fullName>
        <ecNumber evidence="3">2.7.11.1</ecNumber>
    </recommendedName>
</protein>
<dbReference type="Pfam" id="PF02259">
    <property type="entry name" value="FAT"/>
    <property type="match status" value="1"/>
</dbReference>
<evidence type="ECO:0000256" key="4">
    <source>
        <dbReference type="ARBA" id="ARBA00018077"/>
    </source>
</evidence>
<keyword evidence="13" id="KW-0539">Nucleus</keyword>
<evidence type="ECO:0000259" key="16">
    <source>
        <dbReference type="PROSITE" id="PS51189"/>
    </source>
</evidence>
<dbReference type="PANTHER" id="PTHR11139:SF68">
    <property type="entry name" value="DNA-DEPENDENT PROTEIN KINASE CATALYTIC SUBUNIT"/>
    <property type="match status" value="1"/>
</dbReference>
<dbReference type="InterPro" id="IPR050517">
    <property type="entry name" value="DDR_Repair_Kinase"/>
</dbReference>
<dbReference type="Pfam" id="PF02260">
    <property type="entry name" value="FATC"/>
    <property type="match status" value="1"/>
</dbReference>
<feature type="region of interest" description="Disordered" evidence="14">
    <location>
        <begin position="589"/>
        <end position="614"/>
    </location>
</feature>
<dbReference type="InterPro" id="IPR014009">
    <property type="entry name" value="PIK_FAT"/>
</dbReference>
<dbReference type="PROSITE" id="PS51190">
    <property type="entry name" value="FATC"/>
    <property type="match status" value="1"/>
</dbReference>
<dbReference type="EC" id="2.7.11.1" evidence="3"/>
<feature type="domain" description="PI3K/PI4K catalytic" evidence="15">
    <location>
        <begin position="1609"/>
        <end position="1942"/>
    </location>
</feature>
<keyword evidence="8" id="KW-0547">Nucleotide-binding</keyword>
<evidence type="ECO:0000256" key="10">
    <source>
        <dbReference type="ARBA" id="ARBA00022777"/>
    </source>
</evidence>
<keyword evidence="6" id="KW-0597">Phosphoprotein</keyword>
<dbReference type="SMART" id="SM01343">
    <property type="entry name" value="FATC"/>
    <property type="match status" value="1"/>
</dbReference>
<name>A0ABM0LWD6_SACKO</name>
<dbReference type="PROSITE" id="PS51189">
    <property type="entry name" value="FAT"/>
    <property type="match status" value="1"/>
</dbReference>
<evidence type="ECO:0000313" key="19">
    <source>
        <dbReference type="RefSeq" id="XP_006812077.1"/>
    </source>
</evidence>
<gene>
    <name evidence="19" type="primary">LOC102809109</name>
</gene>
<feature type="domain" description="FATC" evidence="17">
    <location>
        <begin position="1984"/>
        <end position="2016"/>
    </location>
</feature>
<dbReference type="InterPro" id="IPR018936">
    <property type="entry name" value="PI3/4_kinase_CS"/>
</dbReference>
<evidence type="ECO:0000256" key="14">
    <source>
        <dbReference type="SAM" id="MobiDB-lite"/>
    </source>
</evidence>
<keyword evidence="9" id="KW-0227">DNA damage</keyword>
<dbReference type="PANTHER" id="PTHR11139">
    <property type="entry name" value="ATAXIA TELANGIECTASIA MUTATED ATM -RELATED"/>
    <property type="match status" value="1"/>
</dbReference>
<comment type="similarity">
    <text evidence="2">Belongs to the PI3/PI4-kinase family.</text>
</comment>
<dbReference type="InterPro" id="IPR037706">
    <property type="entry name" value="DNA-PK_dom"/>
</dbReference>
<evidence type="ECO:0000313" key="18">
    <source>
        <dbReference type="Proteomes" id="UP000694865"/>
    </source>
</evidence>
<evidence type="ECO:0000259" key="17">
    <source>
        <dbReference type="PROSITE" id="PS51190"/>
    </source>
</evidence>
<dbReference type="Pfam" id="PF08163">
    <property type="entry name" value="DNAPKcs_CC3"/>
    <property type="match status" value="1"/>
</dbReference>
<evidence type="ECO:0000256" key="7">
    <source>
        <dbReference type="ARBA" id="ARBA00022679"/>
    </source>
</evidence>
<dbReference type="PROSITE" id="PS50290">
    <property type="entry name" value="PI3_4_KINASE_3"/>
    <property type="match status" value="1"/>
</dbReference>
<evidence type="ECO:0000256" key="3">
    <source>
        <dbReference type="ARBA" id="ARBA00012513"/>
    </source>
</evidence>
<sequence length="2016" mass="231562">MEMDELNLHECMSNMTALLKHMKRNKVTPEVAKGTVPHELPGYMSYLQKKLSGPSTNPNVKLFIIKLIINAEEVFRPYAKFWLAPLMEWILGGQTGGDGIHYMIGDIVVLMLTWSAIAKPEAGDRILASRLVEYLMHHTHHSNRQVLRNNLEMVKTVVELWRDCIEVPSRVIFEAFSGKDPKGKENATGIQLLGVILSNQLPPYRDTCGIDKDRFYTTLSANLSFKYKDVYAASAEVVGMVMKYMAEKEKVTDGTFHDNVFREISSSQSSRPEVFITCIYKVQLYYKPFTDRFINKLLFMLPQIHGQPKTYALEVVLGRVDSIDKIFLEMKNKRILEMLRHRLNEEELLYLMPTVVSFSKNLSPACRETMYDILTWIYDNYKDEESSTAAEVLSMTKEILLQGLSDEESYLRLRVSNFWSHETRLPVGTLDRMVSMLECMYSPDAENQFLSYATSLLLEMTSKSPDYKREIFEHALSECKFEDYQIDHSWKRRHAAISTPMFVETQSTQIGSDSQSFIETIGNQVRATQDVQFSATQEVDGKKTAYNWLTGSQDTFSEFSSSTGTETSQSSLLFTIGTTKKKAITRKPVSSGFGKDKMGAGKDQTDSTEDTSQTDREIMRLKRRFLKDQEASRAFFARREIRLKKMREEAQKEQKLRRHNMVTLYRSYRQGDLPDIQIKHMYLIAPLQALAQRDTAIARQLFSSLFCGVFAQIAEEKTERESEEIIKNINEHLNSMLSNSTQYFSPFIGCIEDIAYHNCKELMLDAQGISTASLISQQQPLGLLLLEEYLVQKSGEEERSRKRPRGSASLLSQEISTWIELSRLYKDLDNFDVLRGIFSGKVGTQPVTREALEAEASANYQKAANLYDEALGCTDWPDGRPEQVEEDLWDDCRLQCYEQLTDWQKLEQASTINIDDNDPPDLDKIWDDTYYQEHYLPYVIKSKLKLLMEDDDTDDQSLLTFIDKSMQHKERKALIENRYSEALAMLYLLQDDYDRARYYTANCIQSFLQDWSGTDTLMGTIRSSKLQCVQKLSEMQEFLTFITNERNFDEHKPVSDLISKWTKRLPDVKRDSTNTWDDVITNRVFYLRKLFQKSGDAMEGDDGQAMVNAISKDKLLMELKLVDSVSQQNNFGVAEKYLKRNCADARDDDAWRLIWTLSYARLHQKKCLTLPPSKRVINLLTTLDQLGMFTEGCEPSYRKQHEILSGRSCHLVAQTIQEAGDDIFDVIHLKCRKSLRSLIEALIVNGLQNKAHEYFKKGVKLASDEEDAIDMDREGVIDAYVSMATFCDKMLKQQEQNEDGAVSRSSKSPSFPRSVVFHLLKALKLNSVEAIQRFPRLLQIVETYTDTMDTFVELTSETPCWMFLGWIGQMLALLDKVESISVQGILLEIANNYPQALVYPFKVSSENFSFENTVTGKRNKEKVSQLAAILDNVPLVMHFICALEQLTNPEHICKDFTDDVLVPALRARNPTAVKKAVEGLYTRVFDSKRQSSQDSLFSEDSDAVTQSLPFGPFQKKFASDFVKPFQKRFGERGCKILSMQHQKEFMNFRNEVDQLMRKKKMSAPGNLREYSPWLSDFQPINYEKELEIPGQYKGRSKPLLEYHVKIAGFDEKVKVMSSLRKPKRLTIRGNDEKEHNFLVKGGEDLRLDQRIEQLFGIMNDILALDAACSQRSLKLVTYEVIPMTPRIGIIEWVDHCLPLKVFLSEAMTKNERSHYANTRLDHHTWVDKMVKHVGDRTSHCVRYGELYKVASRTEILKKFQDLHTQVPWDALRRAFQRLSSSPEAFLTLRGHFATSHALLCICQYILGIGDRHLSNFMISLDTGAMVGIDFGHAFGSAVELLPVPELMPIRLTRQIVNLMTPMKEDGLILSTMVHGLRALRNNPDLLLNTMDVFVKEPHLDWQKRAKSDASKYGDAAEDANEMIERYAKDRINNARRKLQGANPCHITRDELKMNMNIKKHYCTGYIDVCMGDKKYSMRTREPATGLSVEKQVACLVDQAIDPNILGRAYEGWEAWV</sequence>
<evidence type="ECO:0000256" key="6">
    <source>
        <dbReference type="ARBA" id="ARBA00022553"/>
    </source>
</evidence>
<feature type="compositionally biased region" description="Basic and acidic residues" evidence="14">
    <location>
        <begin position="594"/>
        <end position="605"/>
    </location>
</feature>
<dbReference type="InterPro" id="IPR003152">
    <property type="entry name" value="FATC_dom"/>
</dbReference>
<dbReference type="GeneID" id="102809109"/>
<dbReference type="InterPro" id="IPR000403">
    <property type="entry name" value="PI3/4_kinase_cat_dom"/>
</dbReference>
<dbReference type="Pfam" id="PF00454">
    <property type="entry name" value="PI3_PI4_kinase"/>
    <property type="match status" value="1"/>
</dbReference>
<keyword evidence="12" id="KW-0234">DNA repair</keyword>
<evidence type="ECO:0000256" key="2">
    <source>
        <dbReference type="ARBA" id="ARBA00011031"/>
    </source>
</evidence>
<keyword evidence="11" id="KW-0067">ATP-binding</keyword>
<organism evidence="18 19">
    <name type="scientific">Saccoglossus kowalevskii</name>
    <name type="common">Acorn worm</name>
    <dbReference type="NCBI Taxonomy" id="10224"/>
    <lineage>
        <taxon>Eukaryota</taxon>
        <taxon>Metazoa</taxon>
        <taxon>Hemichordata</taxon>
        <taxon>Enteropneusta</taxon>
        <taxon>Harrimaniidae</taxon>
        <taxon>Saccoglossus</taxon>
    </lineage>
</organism>
<evidence type="ECO:0000256" key="1">
    <source>
        <dbReference type="ARBA" id="ARBA00004604"/>
    </source>
</evidence>
<dbReference type="Gene3D" id="3.30.1010.10">
    <property type="entry name" value="Phosphatidylinositol 3-kinase Catalytic Subunit, Chain A, domain 4"/>
    <property type="match status" value="1"/>
</dbReference>
<dbReference type="Gene3D" id="1.10.1070.11">
    <property type="entry name" value="Phosphatidylinositol 3-/4-kinase, catalytic domain"/>
    <property type="match status" value="1"/>
</dbReference>
<keyword evidence="5" id="KW-0723">Serine/threonine-protein kinase</keyword>
<dbReference type="InterPro" id="IPR012582">
    <property type="entry name" value="DNAPKcs_CC3"/>
</dbReference>
<dbReference type="Proteomes" id="UP000694865">
    <property type="component" value="Unplaced"/>
</dbReference>
<dbReference type="InterPro" id="IPR016024">
    <property type="entry name" value="ARM-type_fold"/>
</dbReference>
<evidence type="ECO:0000256" key="13">
    <source>
        <dbReference type="ARBA" id="ARBA00023242"/>
    </source>
</evidence>
<dbReference type="PROSITE" id="PS00916">
    <property type="entry name" value="PI3_4_KINASE_2"/>
    <property type="match status" value="1"/>
</dbReference>
<dbReference type="InterPro" id="IPR003151">
    <property type="entry name" value="PIK-rel_kinase_FAT"/>
</dbReference>
<evidence type="ECO:0000256" key="12">
    <source>
        <dbReference type="ARBA" id="ARBA00023204"/>
    </source>
</evidence>
<dbReference type="SUPFAM" id="SSF56112">
    <property type="entry name" value="Protein kinase-like (PK-like)"/>
    <property type="match status" value="1"/>
</dbReference>
<evidence type="ECO:0000259" key="15">
    <source>
        <dbReference type="PROSITE" id="PS50290"/>
    </source>
</evidence>
<evidence type="ECO:0000256" key="9">
    <source>
        <dbReference type="ARBA" id="ARBA00022763"/>
    </source>
</evidence>
<feature type="domain" description="FAT" evidence="16">
    <location>
        <begin position="768"/>
        <end position="1407"/>
    </location>
</feature>
<dbReference type="InterPro" id="IPR045581">
    <property type="entry name" value="DNAPKcs_CC5"/>
</dbReference>